<dbReference type="Proteomes" id="UP000257136">
    <property type="component" value="Unassembled WGS sequence"/>
</dbReference>
<dbReference type="EMBL" id="QUNI01000009">
    <property type="protein sequence ID" value="REG96384.1"/>
    <property type="molecule type" value="Genomic_DNA"/>
</dbReference>
<dbReference type="PROSITE" id="PS51257">
    <property type="entry name" value="PROKAR_LIPOPROTEIN"/>
    <property type="match status" value="1"/>
</dbReference>
<protein>
    <recommendedName>
        <fullName evidence="3">Lipoprotein</fullName>
    </recommendedName>
</protein>
<keyword evidence="2" id="KW-1185">Reference proteome</keyword>
<comment type="caution">
    <text evidence="1">The sequence shown here is derived from an EMBL/GenBank/DDBJ whole genome shotgun (WGS) entry which is preliminary data.</text>
</comment>
<evidence type="ECO:0008006" key="3">
    <source>
        <dbReference type="Google" id="ProtNLM"/>
    </source>
</evidence>
<name>A0A3E0EDV5_9FLAO</name>
<gene>
    <name evidence="1" type="ORF">C8P67_10927</name>
</gene>
<accession>A0A3E0EDV5</accession>
<organism evidence="1 2">
    <name type="scientific">Flavobacterium aquicola</name>
    <dbReference type="NCBI Taxonomy" id="1682742"/>
    <lineage>
        <taxon>Bacteria</taxon>
        <taxon>Pseudomonadati</taxon>
        <taxon>Bacteroidota</taxon>
        <taxon>Flavobacteriia</taxon>
        <taxon>Flavobacteriales</taxon>
        <taxon>Flavobacteriaceae</taxon>
        <taxon>Flavobacterium</taxon>
    </lineage>
</organism>
<evidence type="ECO:0000313" key="2">
    <source>
        <dbReference type="Proteomes" id="UP000257136"/>
    </source>
</evidence>
<evidence type="ECO:0000313" key="1">
    <source>
        <dbReference type="EMBL" id="REG96384.1"/>
    </source>
</evidence>
<proteinExistence type="predicted"/>
<dbReference type="RefSeq" id="WP_115813993.1">
    <property type="nucleotide sequence ID" value="NZ_QUNI01000009.1"/>
</dbReference>
<dbReference type="OrthoDB" id="6058208at2"/>
<dbReference type="AlphaFoldDB" id="A0A3E0EDV5"/>
<sequence length="175" mass="20323">MKHKLIFILLTIVFIGCTAKQPVKKDAIIQVNNPFNDKEVSWFKNKGTGNIKGNAKFKSKNGELRYGELFRVELMPYSLYAEERLSKIYVNKNSDYIYLEDGVPKFTPDPEGYHETIKTFCNKDGDFEFNNLPSGKYYIIAFMFWENKEVKTGGGIMQKLTLSERESKIIKMVNY</sequence>
<dbReference type="SUPFAM" id="SSF117074">
    <property type="entry name" value="Hypothetical protein PA1324"/>
    <property type="match status" value="1"/>
</dbReference>
<reference evidence="1 2" key="1">
    <citation type="submission" date="2018-08" db="EMBL/GenBank/DDBJ databases">
        <title>Genomic Encyclopedia of Archaeal and Bacterial Type Strains, Phase II (KMG-II): from individual species to whole genera.</title>
        <authorList>
            <person name="Goeker M."/>
        </authorList>
    </citation>
    <scope>NUCLEOTIDE SEQUENCE [LARGE SCALE GENOMIC DNA]</scope>
    <source>
        <strain evidence="1 2">DSM 100880</strain>
    </source>
</reference>